<evidence type="ECO:0000313" key="1">
    <source>
        <dbReference type="EMBL" id="RVU47061.1"/>
    </source>
</evidence>
<keyword evidence="2" id="KW-1185">Reference proteome</keyword>
<reference evidence="1 2" key="1">
    <citation type="submission" date="2019-01" db="EMBL/GenBank/DDBJ databases">
        <authorList>
            <person name="Chen W.-M."/>
        </authorList>
    </citation>
    <scope>NUCLEOTIDE SEQUENCE [LARGE SCALE GENOMIC DNA]</scope>
    <source>
        <strain evidence="1 2">KYPY4</strain>
    </source>
</reference>
<dbReference type="EMBL" id="SACR01000002">
    <property type="protein sequence ID" value="RVU47061.1"/>
    <property type="molecule type" value="Genomic_DNA"/>
</dbReference>
<gene>
    <name evidence="1" type="ORF">EOE66_04655</name>
</gene>
<dbReference type="OrthoDB" id="8777922at2"/>
<comment type="caution">
    <text evidence="1">The sequence shown here is derived from an EMBL/GenBank/DDBJ whole genome shotgun (WGS) entry which is preliminary data.</text>
</comment>
<sequence>MNPEVALQRVGSFIVQFQQLEAQVNEIIVLLAGGNEEVTRILINELEFSKRLKTADVLHGYFFSLRGREHTTFRSDFHTLATNLERISQRRNELVHSSYHYWITHEKKLGLIRKNSRLRGAKGILEQVEEELLPESFEQDLEKVNDLSIQLEQCRQDLTSIIYADDPNEA</sequence>
<evidence type="ECO:0008006" key="3">
    <source>
        <dbReference type="Google" id="ProtNLM"/>
    </source>
</evidence>
<dbReference type="AlphaFoldDB" id="A0A437RJV4"/>
<organism evidence="1 2">
    <name type="scientific">Rubrivivax rivuli</name>
    <dbReference type="NCBI Taxonomy" id="1862385"/>
    <lineage>
        <taxon>Bacteria</taxon>
        <taxon>Pseudomonadati</taxon>
        <taxon>Pseudomonadota</taxon>
        <taxon>Betaproteobacteria</taxon>
        <taxon>Burkholderiales</taxon>
        <taxon>Sphaerotilaceae</taxon>
        <taxon>Rubrivivax</taxon>
    </lineage>
</organism>
<proteinExistence type="predicted"/>
<accession>A0A437RJV4</accession>
<dbReference type="Proteomes" id="UP000285575">
    <property type="component" value="Unassembled WGS sequence"/>
</dbReference>
<protein>
    <recommendedName>
        <fullName evidence="3">Cthe-2314-like HEPN domain-containing protein</fullName>
    </recommendedName>
</protein>
<evidence type="ECO:0000313" key="2">
    <source>
        <dbReference type="Proteomes" id="UP000285575"/>
    </source>
</evidence>
<dbReference type="RefSeq" id="WP_128227530.1">
    <property type="nucleotide sequence ID" value="NZ_SACR01000002.1"/>
</dbReference>
<name>A0A437RJV4_9BURK</name>